<organism evidence="3 4">
    <name type="scientific">Haemonchus contortus</name>
    <name type="common">Barber pole worm</name>
    <dbReference type="NCBI Taxonomy" id="6289"/>
    <lineage>
        <taxon>Eukaryota</taxon>
        <taxon>Metazoa</taxon>
        <taxon>Ecdysozoa</taxon>
        <taxon>Nematoda</taxon>
        <taxon>Chromadorea</taxon>
        <taxon>Rhabditida</taxon>
        <taxon>Rhabditina</taxon>
        <taxon>Rhabditomorpha</taxon>
        <taxon>Strongyloidea</taxon>
        <taxon>Trichostrongylidae</taxon>
        <taxon>Haemonchus</taxon>
    </lineage>
</organism>
<accession>A0A7I4YE99</accession>
<dbReference type="AlphaFoldDB" id="A0A7I4YE99"/>
<reference evidence="4" key="1">
    <citation type="submission" date="2020-12" db="UniProtKB">
        <authorList>
            <consortium name="WormBaseParasite"/>
        </authorList>
    </citation>
    <scope>IDENTIFICATION</scope>
    <source>
        <strain evidence="4">MHco3</strain>
    </source>
</reference>
<name>A0A7I4YE99_HAECO</name>
<dbReference type="PANTHER" id="PTHR21301:SF10">
    <property type="entry name" value="REVERSE TRANSCRIPTASE DOMAIN-CONTAINING PROTEIN"/>
    <property type="match status" value="1"/>
</dbReference>
<dbReference type="Proteomes" id="UP000025227">
    <property type="component" value="Unplaced"/>
</dbReference>
<evidence type="ECO:0000259" key="1">
    <source>
        <dbReference type="Pfam" id="PF00078"/>
    </source>
</evidence>
<dbReference type="InterPro" id="IPR058912">
    <property type="entry name" value="HTH_animal"/>
</dbReference>
<feature type="domain" description="Reverse transcriptase" evidence="1">
    <location>
        <begin position="10"/>
        <end position="102"/>
    </location>
</feature>
<evidence type="ECO:0000259" key="2">
    <source>
        <dbReference type="Pfam" id="PF26215"/>
    </source>
</evidence>
<evidence type="ECO:0000313" key="3">
    <source>
        <dbReference type="Proteomes" id="UP000025227"/>
    </source>
</evidence>
<dbReference type="PANTHER" id="PTHR21301">
    <property type="entry name" value="REVERSE TRANSCRIPTASE"/>
    <property type="match status" value="1"/>
</dbReference>
<dbReference type="Pfam" id="PF00078">
    <property type="entry name" value="RVT_1"/>
    <property type="match status" value="1"/>
</dbReference>
<dbReference type="InterPro" id="IPR000477">
    <property type="entry name" value="RT_dom"/>
</dbReference>
<sequence length="303" mass="34813">MLDEHETEIVTFGLSKVHIVALIKECLNCNIFKWSGHYFSQKRGLAMGQRLAPVLAICFMSRIGRPVLARMPIVYCRYIDHCCVITSTQQEMDVLFDILNRQSQHIRFTREVPHEGWLPYLNTQIKISGGRYHVKWYRKNSSKNISLHAKSAHPEAVKRAVVRNMYRTPTGVGSGEVEREESRKLACEIAKLNGYGTQRKRSGLKAYSPRNRENVMHLRLPFISDKVSAEIRQCIARGDLANDVVLVNLPTDNIKRHLIRNRLYDRACSTINCAVVRLEETEIAHSEGHVPTSVFSLRPNVYW</sequence>
<proteinExistence type="predicted"/>
<keyword evidence="3" id="KW-1185">Reference proteome</keyword>
<dbReference type="Pfam" id="PF26215">
    <property type="entry name" value="HTH_animal"/>
    <property type="match status" value="1"/>
</dbReference>
<feature type="domain" description="Helix-turn-helix" evidence="2">
    <location>
        <begin position="146"/>
        <end position="196"/>
    </location>
</feature>
<protein>
    <submittedName>
        <fullName evidence="4">Reverse transcriptase domain-containing protein</fullName>
    </submittedName>
</protein>
<dbReference type="WBParaSite" id="HCON_00085050-00001">
    <property type="protein sequence ID" value="HCON_00085050-00001"/>
    <property type="gene ID" value="HCON_00085050"/>
</dbReference>
<evidence type="ECO:0000313" key="4">
    <source>
        <dbReference type="WBParaSite" id="HCON_00085050-00001"/>
    </source>
</evidence>
<dbReference type="OMA" id="MINSKYK"/>